<name>A0A1T2XA58_9BACL</name>
<proteinExistence type="predicted"/>
<dbReference type="RefSeq" id="WP_078499733.1">
    <property type="nucleotide sequence ID" value="NZ_MSZX01000006.1"/>
</dbReference>
<evidence type="ECO:0000313" key="2">
    <source>
        <dbReference type="EMBL" id="OPA76715.1"/>
    </source>
</evidence>
<accession>A0A1T2XA58</accession>
<dbReference type="SUPFAM" id="SSF47413">
    <property type="entry name" value="lambda repressor-like DNA-binding domains"/>
    <property type="match status" value="1"/>
</dbReference>
<dbReference type="Pfam" id="PF13443">
    <property type="entry name" value="HTH_26"/>
    <property type="match status" value="1"/>
</dbReference>
<comment type="caution">
    <text evidence="2">The sequence shown here is derived from an EMBL/GenBank/DDBJ whole genome shotgun (WGS) entry which is preliminary data.</text>
</comment>
<dbReference type="AlphaFoldDB" id="A0A1T2XA58"/>
<dbReference type="Proteomes" id="UP000190188">
    <property type="component" value="Unassembled WGS sequence"/>
</dbReference>
<sequence length="75" mass="8841">MELIYEGCHLEQVLERRRMSKSIFADKMGVNRSAVTNWCNGTNFMSIDNLFLACHILKCEPKDIYKYEPVRRAKQ</sequence>
<dbReference type="SMART" id="SM00530">
    <property type="entry name" value="HTH_XRE"/>
    <property type="match status" value="1"/>
</dbReference>
<dbReference type="InterPro" id="IPR001387">
    <property type="entry name" value="Cro/C1-type_HTH"/>
</dbReference>
<gene>
    <name evidence="2" type="ORF">BVG16_16220</name>
</gene>
<organism evidence="2 3">
    <name type="scientific">Paenibacillus selenitireducens</name>
    <dbReference type="NCBI Taxonomy" id="1324314"/>
    <lineage>
        <taxon>Bacteria</taxon>
        <taxon>Bacillati</taxon>
        <taxon>Bacillota</taxon>
        <taxon>Bacilli</taxon>
        <taxon>Bacillales</taxon>
        <taxon>Paenibacillaceae</taxon>
        <taxon>Paenibacillus</taxon>
    </lineage>
</organism>
<reference evidence="2 3" key="1">
    <citation type="submission" date="2017-01" db="EMBL/GenBank/DDBJ databases">
        <title>Genome analysis of Paenibacillus selenitrireducens ES3-24.</title>
        <authorList>
            <person name="Xu D."/>
            <person name="Yao R."/>
            <person name="Zheng S."/>
        </authorList>
    </citation>
    <scope>NUCLEOTIDE SEQUENCE [LARGE SCALE GENOMIC DNA]</scope>
    <source>
        <strain evidence="2 3">ES3-24</strain>
    </source>
</reference>
<protein>
    <recommendedName>
        <fullName evidence="1">HTH cro/C1-type domain-containing protein</fullName>
    </recommendedName>
</protein>
<evidence type="ECO:0000259" key="1">
    <source>
        <dbReference type="PROSITE" id="PS50943"/>
    </source>
</evidence>
<dbReference type="InterPro" id="IPR010982">
    <property type="entry name" value="Lambda_DNA-bd_dom_sf"/>
</dbReference>
<dbReference type="GO" id="GO:0003677">
    <property type="term" value="F:DNA binding"/>
    <property type="evidence" value="ECO:0007669"/>
    <property type="project" value="InterPro"/>
</dbReference>
<dbReference type="PROSITE" id="PS50943">
    <property type="entry name" value="HTH_CROC1"/>
    <property type="match status" value="1"/>
</dbReference>
<dbReference type="CDD" id="cd00093">
    <property type="entry name" value="HTH_XRE"/>
    <property type="match status" value="1"/>
</dbReference>
<evidence type="ECO:0000313" key="3">
    <source>
        <dbReference type="Proteomes" id="UP000190188"/>
    </source>
</evidence>
<dbReference type="OrthoDB" id="2626209at2"/>
<dbReference type="EMBL" id="MSZX01000006">
    <property type="protein sequence ID" value="OPA76715.1"/>
    <property type="molecule type" value="Genomic_DNA"/>
</dbReference>
<keyword evidence="3" id="KW-1185">Reference proteome</keyword>
<feature type="domain" description="HTH cro/C1-type" evidence="1">
    <location>
        <begin position="10"/>
        <end position="64"/>
    </location>
</feature>
<dbReference type="Gene3D" id="1.10.260.40">
    <property type="entry name" value="lambda repressor-like DNA-binding domains"/>
    <property type="match status" value="1"/>
</dbReference>